<dbReference type="PANTHER" id="PTHR31084">
    <property type="entry name" value="ALPHA-L-FUCOSIDASE 2"/>
    <property type="match status" value="1"/>
</dbReference>
<evidence type="ECO:0000256" key="1">
    <source>
        <dbReference type="SAM" id="MobiDB-lite"/>
    </source>
</evidence>
<protein>
    <submittedName>
        <fullName evidence="5">Glycoside hydrolase N-terminal domain-containing protein</fullName>
    </submittedName>
</protein>
<keyword evidence="5" id="KW-0378">Hydrolase</keyword>
<evidence type="ECO:0000313" key="6">
    <source>
        <dbReference type="Proteomes" id="UP001356095"/>
    </source>
</evidence>
<name>A0ABU7KBF7_9ACTN</name>
<evidence type="ECO:0000259" key="3">
    <source>
        <dbReference type="Pfam" id="PF21307"/>
    </source>
</evidence>
<evidence type="ECO:0000259" key="2">
    <source>
        <dbReference type="Pfam" id="PF14498"/>
    </source>
</evidence>
<proteinExistence type="predicted"/>
<dbReference type="EMBL" id="JAUZMY010000020">
    <property type="protein sequence ID" value="MEE2039542.1"/>
    <property type="molecule type" value="Genomic_DNA"/>
</dbReference>
<dbReference type="InterPro" id="IPR054363">
    <property type="entry name" value="GH95_cat"/>
</dbReference>
<evidence type="ECO:0000259" key="4">
    <source>
        <dbReference type="Pfam" id="PF22124"/>
    </source>
</evidence>
<feature type="compositionally biased region" description="Low complexity" evidence="1">
    <location>
        <begin position="278"/>
        <end position="305"/>
    </location>
</feature>
<comment type="caution">
    <text evidence="5">The sequence shown here is derived from an EMBL/GenBank/DDBJ whole genome shotgun (WGS) entry which is preliminary data.</text>
</comment>
<reference evidence="5 6" key="1">
    <citation type="submission" date="2023-08" db="EMBL/GenBank/DDBJ databases">
        <authorList>
            <person name="Girao M."/>
            <person name="Carvalho M.F."/>
        </authorList>
    </citation>
    <scope>NUCLEOTIDE SEQUENCE [LARGE SCALE GENOMIC DNA]</scope>
    <source>
        <strain evidence="5 6">CT-R113</strain>
    </source>
</reference>
<feature type="domain" description="Glycosyl hydrolase family 95 catalytic" evidence="4">
    <location>
        <begin position="315"/>
        <end position="723"/>
    </location>
</feature>
<keyword evidence="6" id="KW-1185">Reference proteome</keyword>
<gene>
    <name evidence="5" type="ORF">Q8791_20175</name>
</gene>
<organism evidence="5 6">
    <name type="scientific">Nocardiopsis codii</name>
    <dbReference type="NCBI Taxonomy" id="3065942"/>
    <lineage>
        <taxon>Bacteria</taxon>
        <taxon>Bacillati</taxon>
        <taxon>Actinomycetota</taxon>
        <taxon>Actinomycetes</taxon>
        <taxon>Streptosporangiales</taxon>
        <taxon>Nocardiopsidaceae</taxon>
        <taxon>Nocardiopsis</taxon>
    </lineage>
</organism>
<dbReference type="InterPro" id="IPR008928">
    <property type="entry name" value="6-hairpin_glycosidase_sf"/>
</dbReference>
<dbReference type="InterPro" id="IPR012341">
    <property type="entry name" value="6hp_glycosidase-like_sf"/>
</dbReference>
<dbReference type="Pfam" id="PF14498">
    <property type="entry name" value="Glyco_hyd_65N_2"/>
    <property type="match status" value="1"/>
</dbReference>
<dbReference type="Pfam" id="PF22124">
    <property type="entry name" value="Glyco_hydro_95_cat"/>
    <property type="match status" value="1"/>
</dbReference>
<dbReference type="Gene3D" id="1.50.10.10">
    <property type="match status" value="1"/>
</dbReference>
<feature type="region of interest" description="Disordered" evidence="1">
    <location>
        <begin position="261"/>
        <end position="305"/>
    </location>
</feature>
<dbReference type="RefSeq" id="WP_330093313.1">
    <property type="nucleotide sequence ID" value="NZ_JAUZMY010000020.1"/>
</dbReference>
<feature type="domain" description="Glycosyl hydrolase family 95 N-terminal" evidence="2">
    <location>
        <begin position="10"/>
        <end position="163"/>
    </location>
</feature>
<dbReference type="SUPFAM" id="SSF48208">
    <property type="entry name" value="Six-hairpin glycosidases"/>
    <property type="match status" value="1"/>
</dbReference>
<sequence length="805" mass="84778">MSAARQVRTRHPVTDWEDALVTGSGRLGALVHSTADRIRVTLGHERLFLPVTESLPAPETSRVLPEVRRLLLRGRSRAAAELIVRTAAEEHPGYAETRWIDPLVGAAVLSFAPFGPRPGAVERRCDLDTGLVTEDLPGGVAHRVLASRPDDAVAVEITAAGDGGVGRGAGGSGGGLDGLLRLTLLEEAPPVPLAVETETASGLMVLRVGFPERPPGTLPGYTVTCEVGAEGGRVRVAGGGLELRGVTRLRLLARVHVPAPDAPEDRCAVPVGPSARTGAVPPAAPASHAASGDGPPAPAAGSASAAPTAASAVDFDGVLARHGDVHGDLMGRFRLWLGDTTAPAAPATPGHGGPAPLGEDLLSAGPTPDLVTRLVDAGRYAVISSCGDLPPTLQGVWSGTYDPPWRSGYTFDGNLPSAVAALHTTGTPELMTSLFDLLDGMADDLAENARRLHGCRGVLLPAHASTSGRHNHFGPEWCLTCWTAGAAWMSRLYWDHYSHTRDRAFLRDRALPFLVAAGEFHEDFLTADGFVPSYSPENTPGDGDGQAAVNATMDVAAVRDLVRNLVRAHHALGRPGARRWVELGARLPGYRIAPGGELAEWAGPAGPAEQTENHAHRHASHLYPLWYEADPALSSPRLRAAAVRAVRARLGWWRGQESDEMAFGLVQLGLAAANLGLAEEAHEALGLLAARYWRPTLVPTHNRGSLFNVDIGGGFPAVVAAMLARSSEGRLDLLPALPRAWSSGRVDGLRARGGIIVDSLAWEDGRARAALRSVEPRTTVVGFPDGTRHSIHVEPERAVSVAFRA</sequence>
<dbReference type="Pfam" id="PF21307">
    <property type="entry name" value="Glyco_hydro_95_C"/>
    <property type="match status" value="1"/>
</dbReference>
<dbReference type="Proteomes" id="UP001356095">
    <property type="component" value="Unassembled WGS sequence"/>
</dbReference>
<dbReference type="InterPro" id="IPR049053">
    <property type="entry name" value="AFCA-like_C"/>
</dbReference>
<dbReference type="InterPro" id="IPR027414">
    <property type="entry name" value="GH95_N_dom"/>
</dbReference>
<feature type="domain" description="Alpha fucosidase A-like C-terminal" evidence="3">
    <location>
        <begin position="726"/>
        <end position="775"/>
    </location>
</feature>
<dbReference type="PANTHER" id="PTHR31084:SF0">
    <property type="entry name" value="ALPHA-L-FUCOSIDASE 2"/>
    <property type="match status" value="1"/>
</dbReference>
<evidence type="ECO:0000313" key="5">
    <source>
        <dbReference type="EMBL" id="MEE2039542.1"/>
    </source>
</evidence>
<accession>A0ABU7KBF7</accession>
<dbReference type="GO" id="GO:0016787">
    <property type="term" value="F:hydrolase activity"/>
    <property type="evidence" value="ECO:0007669"/>
    <property type="project" value="UniProtKB-KW"/>
</dbReference>